<keyword evidence="8" id="KW-1185">Reference proteome</keyword>
<dbReference type="AlphaFoldDB" id="A0A1Y1HTL8"/>
<evidence type="ECO:0000313" key="8">
    <source>
        <dbReference type="Proteomes" id="UP000054558"/>
    </source>
</evidence>
<name>A0A1Y1HTL8_KLENI</name>
<dbReference type="OMA" id="MMGRHSN"/>
<feature type="region of interest" description="Disordered" evidence="5">
    <location>
        <begin position="29"/>
        <end position="51"/>
    </location>
</feature>
<keyword evidence="3" id="KW-0694">RNA-binding</keyword>
<dbReference type="InterPro" id="IPR051608">
    <property type="entry name" value="RQC_Subunit_NEMF"/>
</dbReference>
<evidence type="ECO:0000313" key="7">
    <source>
        <dbReference type="EMBL" id="GAQ80351.1"/>
    </source>
</evidence>
<dbReference type="Gene3D" id="2.30.310.10">
    <property type="entry name" value="ibrinogen binding protein from staphylococcus aureus domain"/>
    <property type="match status" value="1"/>
</dbReference>
<dbReference type="PANTHER" id="PTHR15239:SF6">
    <property type="entry name" value="RIBOSOME QUALITY CONTROL COMPLEX SUBUNIT NEMF"/>
    <property type="match status" value="1"/>
</dbReference>
<dbReference type="InterPro" id="IPR010979">
    <property type="entry name" value="Ribosomal_uS13-like_H2TH"/>
</dbReference>
<dbReference type="GO" id="GO:0072344">
    <property type="term" value="P:rescue of stalled ribosome"/>
    <property type="evidence" value="ECO:0000318"/>
    <property type="project" value="GO_Central"/>
</dbReference>
<keyword evidence="1" id="KW-0820">tRNA-binding</keyword>
<evidence type="ECO:0000259" key="6">
    <source>
        <dbReference type="Pfam" id="PF05670"/>
    </source>
</evidence>
<reference evidence="7 8" key="1">
    <citation type="journal article" date="2014" name="Nat. Commun.">
        <title>Klebsormidium flaccidum genome reveals primary factors for plant terrestrial adaptation.</title>
        <authorList>
            <person name="Hori K."/>
            <person name="Maruyama F."/>
            <person name="Fujisawa T."/>
            <person name="Togashi T."/>
            <person name="Yamamoto N."/>
            <person name="Seo M."/>
            <person name="Sato S."/>
            <person name="Yamada T."/>
            <person name="Mori H."/>
            <person name="Tajima N."/>
            <person name="Moriyama T."/>
            <person name="Ikeuchi M."/>
            <person name="Watanabe M."/>
            <person name="Wada H."/>
            <person name="Kobayashi K."/>
            <person name="Saito M."/>
            <person name="Masuda T."/>
            <person name="Sasaki-Sekimoto Y."/>
            <person name="Mashiguchi K."/>
            <person name="Awai K."/>
            <person name="Shimojima M."/>
            <person name="Masuda S."/>
            <person name="Iwai M."/>
            <person name="Nobusawa T."/>
            <person name="Narise T."/>
            <person name="Kondo S."/>
            <person name="Saito H."/>
            <person name="Sato R."/>
            <person name="Murakawa M."/>
            <person name="Ihara Y."/>
            <person name="Oshima-Yamada Y."/>
            <person name="Ohtaka K."/>
            <person name="Satoh M."/>
            <person name="Sonobe K."/>
            <person name="Ishii M."/>
            <person name="Ohtani R."/>
            <person name="Kanamori-Sato M."/>
            <person name="Honoki R."/>
            <person name="Miyazaki D."/>
            <person name="Mochizuki H."/>
            <person name="Umetsu J."/>
            <person name="Higashi K."/>
            <person name="Shibata D."/>
            <person name="Kamiya Y."/>
            <person name="Sato N."/>
            <person name="Nakamura Y."/>
            <person name="Tabata S."/>
            <person name="Ida S."/>
            <person name="Kurokawa K."/>
            <person name="Ohta H."/>
        </authorList>
    </citation>
    <scope>NUCLEOTIDE SEQUENCE [LARGE SCALE GENOMIC DNA]</scope>
    <source>
        <strain evidence="7 8">NIES-2285</strain>
    </source>
</reference>
<feature type="domain" description="NFACT RNA-binding" evidence="6">
    <location>
        <begin position="550"/>
        <end position="634"/>
    </location>
</feature>
<dbReference type="EMBL" id="DF237001">
    <property type="protein sequence ID" value="GAQ80351.1"/>
    <property type="molecule type" value="Genomic_DNA"/>
</dbReference>
<keyword evidence="4" id="KW-0648">Protein biosynthesis</keyword>
<dbReference type="OrthoDB" id="436717at2759"/>
<dbReference type="STRING" id="105231.A0A1Y1HTL8"/>
<keyword evidence="2" id="KW-0699">rRNA-binding</keyword>
<dbReference type="Proteomes" id="UP000054558">
    <property type="component" value="Unassembled WGS sequence"/>
</dbReference>
<dbReference type="PANTHER" id="PTHR15239">
    <property type="entry name" value="NUCLEAR EXPORT MEDIATOR FACTOR NEMF"/>
    <property type="match status" value="1"/>
</dbReference>
<dbReference type="InterPro" id="IPR043682">
    <property type="entry name" value="RqcH_bacterial"/>
</dbReference>
<sequence length="670" mass="73106">MKHGLKHLRSVSSICNGLQPLRATGHQHFQRDLHSSTLRNGGDDGSHKGVIRGSSLQPVDYTTLAASCFELETEWLPSKVERITQTDKHTVAIGLRTLEQNGWLYLCWHPVAARLCTGGAPPVSPSADGFSFGEQLRQTLRGLALLEVGLPEKWERVARLRFGVRPGDPPVKDLYVEVMGRYSNVVLTSPQGEVIACAYQVGSKMSSLRTLQTGSQYVLPPPASGLSPTDVQTLDDWADVLVRVDQPTASKSLVRAFRGVSPTLAAELVSKAGVDPNKPFCDLTSEDRSRFFDAWKDWLERLEGRRFRPGIDSATGKYTVLADDPAPEPVQNGTHHGQAVNAPSGEGIHTMLDEYYSTLYSGDAFGALKQQLTSKVRAALKRLQGKAKVYQDQLASADGAADVVRKADLLMAYLHECPPRASEVTLNDFETGEPVVIALDPDKPALAVAQKMYKRSSKLRRSRAAVEPLLEEALEELRYLQEVDLSLQELESFQREDDLRVLEEVRDELIEAGYVKPVPTGGPVSGKGKRKKSRAPGSADLTANMRKLSSPSGFVVLVGRNSRQNDTLTHRVATQYDLWFHAQGVPGSHVLLRVPPGQSAGQDDIGFAAGVAAYYSKMKGNHRAPVIYVAPKHIGRPRGARPGLVTVENETVVTGDGSTEPQGVEQPVPV</sequence>
<dbReference type="SUPFAM" id="SSF46946">
    <property type="entry name" value="S13-like H2TH domain"/>
    <property type="match status" value="1"/>
</dbReference>
<dbReference type="InterPro" id="IPR008532">
    <property type="entry name" value="NFACT_RNA-bd"/>
</dbReference>
<evidence type="ECO:0000256" key="3">
    <source>
        <dbReference type="ARBA" id="ARBA00022884"/>
    </source>
</evidence>
<evidence type="ECO:0000256" key="5">
    <source>
        <dbReference type="SAM" id="MobiDB-lite"/>
    </source>
</evidence>
<proteinExistence type="inferred from homology"/>
<evidence type="ECO:0000256" key="1">
    <source>
        <dbReference type="ARBA" id="ARBA00022555"/>
    </source>
</evidence>
<dbReference type="Pfam" id="PF05670">
    <property type="entry name" value="NFACT-R_1"/>
    <property type="match status" value="1"/>
</dbReference>
<dbReference type="GO" id="GO:0000049">
    <property type="term" value="F:tRNA binding"/>
    <property type="evidence" value="ECO:0000318"/>
    <property type="project" value="GO_Central"/>
</dbReference>
<organism evidence="7 8">
    <name type="scientific">Klebsormidium nitens</name>
    <name type="common">Green alga</name>
    <name type="synonym">Ulothrix nitens</name>
    <dbReference type="NCBI Taxonomy" id="105231"/>
    <lineage>
        <taxon>Eukaryota</taxon>
        <taxon>Viridiplantae</taxon>
        <taxon>Streptophyta</taxon>
        <taxon>Klebsormidiophyceae</taxon>
        <taxon>Klebsormidiales</taxon>
        <taxon>Klebsormidiaceae</taxon>
        <taxon>Klebsormidium</taxon>
    </lineage>
</organism>
<accession>A0A1Y1HTL8</accession>
<feature type="region of interest" description="Disordered" evidence="5">
    <location>
        <begin position="517"/>
        <end position="540"/>
    </location>
</feature>
<dbReference type="GO" id="GO:0043023">
    <property type="term" value="F:ribosomal large subunit binding"/>
    <property type="evidence" value="ECO:0000318"/>
    <property type="project" value="GO_Central"/>
</dbReference>
<protein>
    <recommendedName>
        <fullName evidence="6">NFACT RNA-binding domain-containing protein</fullName>
    </recommendedName>
</protein>
<dbReference type="GO" id="GO:1990112">
    <property type="term" value="C:RQC complex"/>
    <property type="evidence" value="ECO:0000318"/>
    <property type="project" value="GO_Central"/>
</dbReference>
<dbReference type="HAMAP" id="MF_00844_B">
    <property type="entry name" value="RqcH_B"/>
    <property type="match status" value="1"/>
</dbReference>
<dbReference type="Pfam" id="PF05833">
    <property type="entry name" value="NFACT_N"/>
    <property type="match status" value="1"/>
</dbReference>
<evidence type="ECO:0000256" key="2">
    <source>
        <dbReference type="ARBA" id="ARBA00022730"/>
    </source>
</evidence>
<evidence type="ECO:0000256" key="4">
    <source>
        <dbReference type="ARBA" id="ARBA00022917"/>
    </source>
</evidence>
<dbReference type="GO" id="GO:0019843">
    <property type="term" value="F:rRNA binding"/>
    <property type="evidence" value="ECO:0007669"/>
    <property type="project" value="UniProtKB-KW"/>
</dbReference>
<gene>
    <name evidence="7" type="ORF">KFL_000520210</name>
</gene>